<sequence>MTHQFYVLDGQKGVDLSRCVRARIVMVYNDSSSLDRFSNFSEDFSQKIFDVPLRIDSPTMLKWNSRHMISFAEETGDHLLRSSSSTNNVR</sequence>
<dbReference type="EMBL" id="HACA01009137">
    <property type="protein sequence ID" value="CDW26498.1"/>
    <property type="molecule type" value="Transcribed_RNA"/>
</dbReference>
<accession>A0A0K2TKE5</accession>
<evidence type="ECO:0000313" key="1">
    <source>
        <dbReference type="EMBL" id="CDW26498.1"/>
    </source>
</evidence>
<reference evidence="1" key="1">
    <citation type="submission" date="2014-05" db="EMBL/GenBank/DDBJ databases">
        <authorList>
            <person name="Chronopoulou M."/>
        </authorList>
    </citation>
    <scope>NUCLEOTIDE SEQUENCE</scope>
    <source>
        <tissue evidence="1">Whole organism</tissue>
    </source>
</reference>
<name>A0A0K2TKE5_LEPSM</name>
<proteinExistence type="predicted"/>
<dbReference type="AlphaFoldDB" id="A0A0K2TKE5"/>
<protein>
    <submittedName>
        <fullName evidence="1">Uncharacterized protein</fullName>
    </submittedName>
</protein>
<organism evidence="1">
    <name type="scientific">Lepeophtheirus salmonis</name>
    <name type="common">Salmon louse</name>
    <name type="synonym">Caligus salmonis</name>
    <dbReference type="NCBI Taxonomy" id="72036"/>
    <lineage>
        <taxon>Eukaryota</taxon>
        <taxon>Metazoa</taxon>
        <taxon>Ecdysozoa</taxon>
        <taxon>Arthropoda</taxon>
        <taxon>Crustacea</taxon>
        <taxon>Multicrustacea</taxon>
        <taxon>Hexanauplia</taxon>
        <taxon>Copepoda</taxon>
        <taxon>Siphonostomatoida</taxon>
        <taxon>Caligidae</taxon>
        <taxon>Lepeophtheirus</taxon>
    </lineage>
</organism>